<evidence type="ECO:0000313" key="3">
    <source>
        <dbReference type="Proteomes" id="UP000240410"/>
    </source>
</evidence>
<comment type="caution">
    <text evidence="2">The sequence shown here is derived from an EMBL/GenBank/DDBJ whole genome shotgun (WGS) entry which is preliminary data.</text>
</comment>
<accession>A0A2T3M457</accession>
<dbReference type="InterPro" id="IPR021781">
    <property type="entry name" value="RctB_central_dom"/>
</dbReference>
<feature type="domain" description="Replication initiator protein RctB central region" evidence="1">
    <location>
        <begin position="208"/>
        <end position="455"/>
    </location>
</feature>
<dbReference type="Proteomes" id="UP000240410">
    <property type="component" value="Unassembled WGS sequence"/>
</dbReference>
<dbReference type="Pfam" id="PF11826">
    <property type="entry name" value="RctB_central"/>
    <property type="match status" value="1"/>
</dbReference>
<evidence type="ECO:0000313" key="2">
    <source>
        <dbReference type="EMBL" id="PSV86236.1"/>
    </source>
</evidence>
<dbReference type="AlphaFoldDB" id="A0A2T3M457"/>
<dbReference type="EMBL" id="PYOJ01000061">
    <property type="protein sequence ID" value="PSV86236.1"/>
    <property type="molecule type" value="Genomic_DNA"/>
</dbReference>
<sequence>MILYNLTANDGSMIYYPIDFSLSIEKVKSFGLSFTKNELIVIDAIIKAYKIIDSNRVVTIKTLDDVYSSPLKYHQINHAIRKLYSMGYLKELSFEFATAGTKRKCKLYQLMFSENKCIIDLAESKKDQEKHAANRKQAQISRRETAQLMDTKGFRKPPSVTTNTQLVKQQVNYPFEQIYAPRNSQKQKLVGYVWGKNKQGDSVSVPCQVSSTSRIVTDDDLLTYYALIALTYSYHLQWRNSYLASNEMPVNKTPVMISDIIKMRGISEGEPSRKRIRESMDALHRTEYDFGAIMPIEWEGQDFYKISNFRILQLESYSTTQPKIVNGEFVTNINAWTITWPDAFFKAIFFNDESAWVFPRYLLSLDPLLCLLYLHCRANYQKQKLSMDLDYLRRCIARNEGYDNFRKRLLRSLKQAKTKVHCSPVYIDGEKGSLDYVTLDLFGYNVKMDFIENYISVTKNEKAFLDALNINNFSKPTIRNEMKELEVLKAFNKSSNTENLEKVVNTTKEPKIRSIDGINVVKLRFITRVKLSKAITVHLSRYTSDDTLIDYAKDYVRNTQDAVLIDKVIQYLKQLRNYTPYVAIDDQHMTFETINLLYERILSQVDIADISDIVQVMTRRKPLIIEALCYQEYQEAHVLQSLERKLLKIMYKR</sequence>
<name>A0A2T3M457_PHOLE</name>
<dbReference type="RefSeq" id="WP_045071629.1">
    <property type="nucleotide sequence ID" value="NZ_JZSL01000089.1"/>
</dbReference>
<proteinExistence type="predicted"/>
<reference evidence="2 3" key="1">
    <citation type="submission" date="2018-03" db="EMBL/GenBank/DDBJ databases">
        <title>Whole genome sequencing of Histamine producing bacteria.</title>
        <authorList>
            <person name="Butler K."/>
        </authorList>
    </citation>
    <scope>NUCLEOTIDE SEQUENCE [LARGE SCALE GENOMIC DNA]</scope>
    <source>
        <strain evidence="2 3">ATCC 33979</strain>
    </source>
</reference>
<protein>
    <recommendedName>
        <fullName evidence="1">Replication initiator protein RctB central region domain-containing protein</fullName>
    </recommendedName>
</protein>
<evidence type="ECO:0000259" key="1">
    <source>
        <dbReference type="Pfam" id="PF11826"/>
    </source>
</evidence>
<organism evidence="2 3">
    <name type="scientific">Photobacterium leiognathi</name>
    <dbReference type="NCBI Taxonomy" id="553611"/>
    <lineage>
        <taxon>Bacteria</taxon>
        <taxon>Pseudomonadati</taxon>
        <taxon>Pseudomonadota</taxon>
        <taxon>Gammaproteobacteria</taxon>
        <taxon>Vibrionales</taxon>
        <taxon>Vibrionaceae</taxon>
        <taxon>Photobacterium</taxon>
    </lineage>
</organism>
<gene>
    <name evidence="2" type="ORF">CTM89_21050</name>
</gene>